<evidence type="ECO:0000256" key="2">
    <source>
        <dbReference type="ARBA" id="ARBA00007637"/>
    </source>
</evidence>
<dbReference type="KEGG" id="emx:FKV68_01675"/>
<comment type="pathway">
    <text evidence="1">Bacterial outer membrane biogenesis; LPS O-antigen biosynthesis.</text>
</comment>
<dbReference type="EMBL" id="CP041238">
    <property type="protein sequence ID" value="QLL60238.1"/>
    <property type="molecule type" value="Genomic_DNA"/>
</dbReference>
<dbReference type="AlphaFoldDB" id="A0A859QSK0"/>
<evidence type="ECO:0000256" key="1">
    <source>
        <dbReference type="ARBA" id="ARBA00005125"/>
    </source>
</evidence>
<reference evidence="3 4" key="1">
    <citation type="submission" date="2019-06" db="EMBL/GenBank/DDBJ databases">
        <title>Complete genome sequence of Ensifer mexicanus ITTG R7 isolated from nodules of Acacia angustissima (Mill.) Kuntze.</title>
        <authorList>
            <person name="Rincon-Rosales R."/>
            <person name="Rogel M.A."/>
            <person name="Guerrero G."/>
            <person name="Rincon-Molina C.I."/>
            <person name="Lopez-Lopez A."/>
            <person name="Martinez-Romero E."/>
        </authorList>
    </citation>
    <scope>NUCLEOTIDE SEQUENCE [LARGE SCALE GENOMIC DNA]</scope>
    <source>
        <strain evidence="3 4">ITTG R7</strain>
    </source>
</reference>
<dbReference type="PANTHER" id="PTHR43000">
    <property type="entry name" value="DTDP-D-GLUCOSE 4,6-DEHYDRATASE-RELATED"/>
    <property type="match status" value="1"/>
</dbReference>
<dbReference type="Pfam" id="PF01370">
    <property type="entry name" value="Epimerase"/>
    <property type="match status" value="1"/>
</dbReference>
<evidence type="ECO:0000313" key="4">
    <source>
        <dbReference type="Proteomes" id="UP000510721"/>
    </source>
</evidence>
<evidence type="ECO:0000313" key="3">
    <source>
        <dbReference type="EMBL" id="QLL60238.1"/>
    </source>
</evidence>
<proteinExistence type="inferred from homology"/>
<accession>A0A859QSK0</accession>
<organism evidence="3 4">
    <name type="scientific">Sinorhizobium mexicanum</name>
    <dbReference type="NCBI Taxonomy" id="375549"/>
    <lineage>
        <taxon>Bacteria</taxon>
        <taxon>Pseudomonadati</taxon>
        <taxon>Pseudomonadota</taxon>
        <taxon>Alphaproteobacteria</taxon>
        <taxon>Hyphomicrobiales</taxon>
        <taxon>Rhizobiaceae</taxon>
        <taxon>Sinorhizobium/Ensifer group</taxon>
        <taxon>Sinorhizobium</taxon>
    </lineage>
</organism>
<dbReference type="RefSeq" id="WP_180939829.1">
    <property type="nucleotide sequence ID" value="NZ_CP041238.1"/>
</dbReference>
<protein>
    <submittedName>
        <fullName evidence="3">NAD(P)-dependent oxidoreductase</fullName>
    </submittedName>
</protein>
<comment type="similarity">
    <text evidence="2">Belongs to the NAD(P)-dependent epimerase/dehydratase family.</text>
</comment>
<keyword evidence="4" id="KW-1185">Reference proteome</keyword>
<dbReference type="InterPro" id="IPR036291">
    <property type="entry name" value="NAD(P)-bd_dom_sf"/>
</dbReference>
<name>A0A859QSK0_9HYPH</name>
<sequence length="316" mass="34409">MGSVLVVGGGGFIGSHVVERCLQAGHDVHVLARPQTSLHRLQSVQDRIQLHLLHLDDREALQRCFAEARPDCVFHLAVSTRRKEEPGLGDAFGSVKEDLLGLLSMIAAAAEARAAPRIFIRTGSLAAYGRAPTPHAEWQRERPSTTYAAGLVSGAHYVEALQPRLPFPVVTARLSLIYGPSQSEEFLIPSLIRRCLAGERFTVRRPSERRDLLFVDDAVDALHRLSETPARGGSIVNIASGHAPTMRETALAILAATGADPALVDFHPSDRSRDVDLCPSPALAEELIDWKARVSLRQGIEQTVAWWKQTLAAIPG</sequence>
<dbReference type="Proteomes" id="UP000510721">
    <property type="component" value="Chromosome"/>
</dbReference>
<dbReference type="Gene3D" id="3.40.50.720">
    <property type="entry name" value="NAD(P)-binding Rossmann-like Domain"/>
    <property type="match status" value="1"/>
</dbReference>
<gene>
    <name evidence="3" type="ORF">FKV68_01675</name>
</gene>
<dbReference type="InterPro" id="IPR001509">
    <property type="entry name" value="Epimerase_deHydtase"/>
</dbReference>
<dbReference type="SUPFAM" id="SSF51735">
    <property type="entry name" value="NAD(P)-binding Rossmann-fold domains"/>
    <property type="match status" value="1"/>
</dbReference>